<dbReference type="EMBL" id="JAATJV010449895">
    <property type="protein sequence ID" value="MBZ3891526.1"/>
    <property type="molecule type" value="Genomic_DNA"/>
</dbReference>
<evidence type="ECO:0000256" key="4">
    <source>
        <dbReference type="SAM" id="MobiDB-lite"/>
    </source>
</evidence>
<proteinExistence type="predicted"/>
<dbReference type="GO" id="GO:0005667">
    <property type="term" value="C:transcription regulator complex"/>
    <property type="evidence" value="ECO:0007669"/>
    <property type="project" value="TreeGrafter"/>
</dbReference>
<dbReference type="PANTHER" id="PTHR11462">
    <property type="entry name" value="JUN TRANSCRIPTION FACTOR-RELATED"/>
    <property type="match status" value="1"/>
</dbReference>
<comment type="caution">
    <text evidence="6">The sequence shown here is derived from an EMBL/GenBank/DDBJ whole genome shotgun (WGS) entry which is preliminary data.</text>
</comment>
<evidence type="ECO:0000259" key="5">
    <source>
        <dbReference type="Pfam" id="PF03957"/>
    </source>
</evidence>
<dbReference type="GO" id="GO:0000981">
    <property type="term" value="F:DNA-binding transcription factor activity, RNA polymerase II-specific"/>
    <property type="evidence" value="ECO:0007669"/>
    <property type="project" value="TreeGrafter"/>
</dbReference>
<keyword evidence="7" id="KW-1185">Reference proteome</keyword>
<evidence type="ECO:0000256" key="1">
    <source>
        <dbReference type="ARBA" id="ARBA00023015"/>
    </source>
</evidence>
<dbReference type="Pfam" id="PF03957">
    <property type="entry name" value="Jun"/>
    <property type="match status" value="1"/>
</dbReference>
<evidence type="ECO:0000256" key="2">
    <source>
        <dbReference type="ARBA" id="ARBA00023125"/>
    </source>
</evidence>
<dbReference type="GO" id="GO:0000978">
    <property type="term" value="F:RNA polymerase II cis-regulatory region sequence-specific DNA binding"/>
    <property type="evidence" value="ECO:0007669"/>
    <property type="project" value="TreeGrafter"/>
</dbReference>
<dbReference type="InterPro" id="IPR005643">
    <property type="entry name" value="JNK"/>
</dbReference>
<dbReference type="GO" id="GO:0042127">
    <property type="term" value="P:regulation of cell population proliferation"/>
    <property type="evidence" value="ECO:0007669"/>
    <property type="project" value="TreeGrafter"/>
</dbReference>
<sequence length="296" mass="31650">MSNRGGAARKGRAQGTWLAQSNGLVITTPTSTQFLYTKVAASEEKEFPEGFVKVLEDLYEQNQCGTGLHEPKQLCGWCQRCWGCCKSCFSLRARSLSTAAAAPQHPRLATLKEEPQTVPYVRTKILGEPGLSPINMSTQERIKAESKGLRQPNPRLPSAGAHLAPGGESEEIQEPEYGSWCPPQTCNPARAGGEAQAEKSSATSPAAACCCPAPGARVLSLIMGTHEWLPSSRGGLVGGGAAVGARDLERVRQWRTPLRGCPRFGEDGLQGYPRGCPELGEGALDFHKLNPLLLSA</sequence>
<accession>A0AA41TAZ4</accession>
<keyword evidence="2" id="KW-0238">DNA-binding</keyword>
<keyword evidence="3" id="KW-0804">Transcription</keyword>
<evidence type="ECO:0000256" key="3">
    <source>
        <dbReference type="ARBA" id="ARBA00023163"/>
    </source>
</evidence>
<dbReference type="PANTHER" id="PTHR11462:SF35">
    <property type="entry name" value="TRANSCRIPTION FACTOR JRA"/>
    <property type="match status" value="1"/>
</dbReference>
<feature type="domain" description="Jun-like transcription factor" evidence="5">
    <location>
        <begin position="20"/>
        <end position="67"/>
    </location>
</feature>
<dbReference type="AlphaFoldDB" id="A0AA41TAZ4"/>
<feature type="region of interest" description="Disordered" evidence="4">
    <location>
        <begin position="142"/>
        <end position="177"/>
    </location>
</feature>
<protein>
    <submittedName>
        <fullName evidence="6">Transcription factor jun-D</fullName>
    </submittedName>
</protein>
<gene>
    <name evidence="6" type="ORF">SUZIE_213400</name>
</gene>
<evidence type="ECO:0000313" key="6">
    <source>
        <dbReference type="EMBL" id="MBZ3891526.1"/>
    </source>
</evidence>
<organism evidence="6 7">
    <name type="scientific">Sciurus carolinensis</name>
    <name type="common">Eastern gray squirrel</name>
    <dbReference type="NCBI Taxonomy" id="30640"/>
    <lineage>
        <taxon>Eukaryota</taxon>
        <taxon>Metazoa</taxon>
        <taxon>Chordata</taxon>
        <taxon>Craniata</taxon>
        <taxon>Vertebrata</taxon>
        <taxon>Euteleostomi</taxon>
        <taxon>Mammalia</taxon>
        <taxon>Eutheria</taxon>
        <taxon>Euarchontoglires</taxon>
        <taxon>Glires</taxon>
        <taxon>Rodentia</taxon>
        <taxon>Sciuromorpha</taxon>
        <taxon>Sciuridae</taxon>
        <taxon>Sciurinae</taxon>
        <taxon>Sciurini</taxon>
        <taxon>Sciurus</taxon>
    </lineage>
</organism>
<dbReference type="Proteomes" id="UP001166674">
    <property type="component" value="Unassembled WGS sequence"/>
</dbReference>
<keyword evidence="1" id="KW-0805">Transcription regulation</keyword>
<evidence type="ECO:0000313" key="7">
    <source>
        <dbReference type="Proteomes" id="UP001166674"/>
    </source>
</evidence>
<dbReference type="InterPro" id="IPR050946">
    <property type="entry name" value="AP-1_TF_bZIP"/>
</dbReference>
<dbReference type="GO" id="GO:0051726">
    <property type="term" value="P:regulation of cell cycle"/>
    <property type="evidence" value="ECO:0007669"/>
    <property type="project" value="TreeGrafter"/>
</dbReference>
<reference evidence="6" key="1">
    <citation type="submission" date="2020-03" db="EMBL/GenBank/DDBJ databases">
        <title>Studies in the Genomics of Life Span.</title>
        <authorList>
            <person name="Glass D."/>
        </authorList>
    </citation>
    <scope>NUCLEOTIDE SEQUENCE</scope>
    <source>
        <strain evidence="6">SUZIE</strain>
        <tissue evidence="6">Muscle</tissue>
    </source>
</reference>
<name>A0AA41TAZ4_SCICA</name>